<dbReference type="EMBL" id="WOWP01000024">
    <property type="protein sequence ID" value="MUV03714.1"/>
    <property type="molecule type" value="Genomic_DNA"/>
</dbReference>
<accession>A0A6N8HAZ3</accession>
<organism evidence="4 5">
    <name type="scientific">Flavobacterium rakeshii</name>
    <dbReference type="NCBI Taxonomy" id="1038845"/>
    <lineage>
        <taxon>Bacteria</taxon>
        <taxon>Pseudomonadati</taxon>
        <taxon>Bacteroidota</taxon>
        <taxon>Flavobacteriia</taxon>
        <taxon>Flavobacteriales</taxon>
        <taxon>Flavobacteriaceae</taxon>
        <taxon>Flavobacterium</taxon>
    </lineage>
</organism>
<sequence>MKKLLLFFLCLIPLLSVAQAPSIEGDTMLCPYTNGTATITNDTEYDTYQWYYKYWFLNDDYVAIDGATQASFTYDWYTYDQSLFKVVVTLDGQTYESNTIQIDSYAWTGLIISTQTSDDVTFNPDNQAYYICDESTITSSTQSPYTVVQWYKNDVAIEGATNTSYTITEAGTYHVVAAPEFCPNSASTSLPIVVMDNPECTTVDPTPVIAGDTMLCPYTDGTATVTNNIEYDTYQWYYKFWFTDDEFVAIDGANEASFTYDWYTYDQSLFKVLVTLDGETYESNTIQIDSYNWAGLLVSTQTSDDVTFNPDNQAYYICNESTITSAVQSPYTVVQWYKNDVAIEGATDISYTITEAGTYYVVAAPDFCPNSTSTSLPIVVMDNPECITADPTPVIAGDTMLCPYTDGTAMITNDMEYDTYQWYYKYWFTDDEFIAIDGATEASFTYDWYTYDQSLFKVVVTLDGETYESNTIQIDSYNWAGISFGMTFSDDVVPNDENFTWMICDESTITCELNSPYDSSIQWYKDGVAIEGANDATYVITEPGSYYVEAAPEYCSNSISDTSETPVVVTMNPDCSLGINDPIANNQVTLYPNPTSNILNITLPDNNTVTDYWILDVTGKTLLKGAFPNSNSIDVSSLSNGTYILKLTGGNSQTAHMFIRK</sequence>
<gene>
    <name evidence="4" type="ORF">GN157_08330</name>
</gene>
<feature type="domain" description="Secretion system C-terminal sorting" evidence="3">
    <location>
        <begin position="590"/>
        <end position="656"/>
    </location>
</feature>
<dbReference type="InterPro" id="IPR036179">
    <property type="entry name" value="Ig-like_dom_sf"/>
</dbReference>
<dbReference type="InterPro" id="IPR013783">
    <property type="entry name" value="Ig-like_fold"/>
</dbReference>
<reference evidence="4 5" key="1">
    <citation type="submission" date="2019-12" db="EMBL/GenBank/DDBJ databases">
        <authorList>
            <person name="Sun J.-Q."/>
        </authorList>
    </citation>
    <scope>NUCLEOTIDE SEQUENCE [LARGE SCALE GENOMIC DNA]</scope>
    <source>
        <strain evidence="4 5">JCM 17928</strain>
    </source>
</reference>
<keyword evidence="5" id="KW-1185">Reference proteome</keyword>
<evidence type="ECO:0000256" key="2">
    <source>
        <dbReference type="SAM" id="SignalP"/>
    </source>
</evidence>
<name>A0A6N8HAZ3_9FLAO</name>
<evidence type="ECO:0000313" key="4">
    <source>
        <dbReference type="EMBL" id="MUV03714.1"/>
    </source>
</evidence>
<dbReference type="RefSeq" id="WP_157482858.1">
    <property type="nucleotide sequence ID" value="NZ_WOWP01000024.1"/>
</dbReference>
<dbReference type="InterPro" id="IPR026444">
    <property type="entry name" value="Secre_tail"/>
</dbReference>
<dbReference type="Gene3D" id="2.60.40.10">
    <property type="entry name" value="Immunoglobulins"/>
    <property type="match status" value="1"/>
</dbReference>
<protein>
    <submittedName>
        <fullName evidence="4">T9SS type A sorting domain-containing protein</fullName>
    </submittedName>
</protein>
<evidence type="ECO:0000256" key="1">
    <source>
        <dbReference type="ARBA" id="ARBA00022729"/>
    </source>
</evidence>
<dbReference type="AlphaFoldDB" id="A0A6N8HAZ3"/>
<feature type="chain" id="PRO_5027018288" evidence="2">
    <location>
        <begin position="19"/>
        <end position="661"/>
    </location>
</feature>
<keyword evidence="1 2" id="KW-0732">Signal</keyword>
<evidence type="ECO:0000259" key="3">
    <source>
        <dbReference type="Pfam" id="PF18962"/>
    </source>
</evidence>
<comment type="caution">
    <text evidence="4">The sequence shown here is derived from an EMBL/GenBank/DDBJ whole genome shotgun (WGS) entry which is preliminary data.</text>
</comment>
<dbReference type="OrthoDB" id="1335946at2"/>
<feature type="signal peptide" evidence="2">
    <location>
        <begin position="1"/>
        <end position="18"/>
    </location>
</feature>
<evidence type="ECO:0000313" key="5">
    <source>
        <dbReference type="Proteomes" id="UP000433945"/>
    </source>
</evidence>
<proteinExistence type="predicted"/>
<dbReference type="NCBIfam" id="TIGR04183">
    <property type="entry name" value="Por_Secre_tail"/>
    <property type="match status" value="1"/>
</dbReference>
<dbReference type="Pfam" id="PF18962">
    <property type="entry name" value="Por_Secre_tail"/>
    <property type="match status" value="1"/>
</dbReference>
<dbReference type="SUPFAM" id="SSF48726">
    <property type="entry name" value="Immunoglobulin"/>
    <property type="match status" value="1"/>
</dbReference>
<dbReference type="Proteomes" id="UP000433945">
    <property type="component" value="Unassembled WGS sequence"/>
</dbReference>